<feature type="region of interest" description="Disordered" evidence="1">
    <location>
        <begin position="1"/>
        <end position="36"/>
    </location>
</feature>
<reference evidence="2" key="2">
    <citation type="journal article" date="2015" name="Data Brief">
        <title>Shoot transcriptome of the giant reed, Arundo donax.</title>
        <authorList>
            <person name="Barrero R.A."/>
            <person name="Guerrero F.D."/>
            <person name="Moolhuijzen P."/>
            <person name="Goolsby J.A."/>
            <person name="Tidwell J."/>
            <person name="Bellgard S.E."/>
            <person name="Bellgard M.I."/>
        </authorList>
    </citation>
    <scope>NUCLEOTIDE SEQUENCE</scope>
    <source>
        <tissue evidence="2">Shoot tissue taken approximately 20 cm above the soil surface</tissue>
    </source>
</reference>
<proteinExistence type="predicted"/>
<name>A0A0A9E8P6_ARUDO</name>
<evidence type="ECO:0000313" key="2">
    <source>
        <dbReference type="EMBL" id="JAD96436.1"/>
    </source>
</evidence>
<feature type="compositionally biased region" description="Basic and acidic residues" evidence="1">
    <location>
        <begin position="1"/>
        <end position="13"/>
    </location>
</feature>
<feature type="compositionally biased region" description="Basic and acidic residues" evidence="1">
    <location>
        <begin position="23"/>
        <end position="36"/>
    </location>
</feature>
<evidence type="ECO:0000256" key="1">
    <source>
        <dbReference type="SAM" id="MobiDB-lite"/>
    </source>
</evidence>
<sequence>MDTHSIMQYEHDRQKKKKKIMHREREEMKRIDKLKK</sequence>
<dbReference type="AlphaFoldDB" id="A0A0A9E8P6"/>
<accession>A0A0A9E8P6</accession>
<organism evidence="2">
    <name type="scientific">Arundo donax</name>
    <name type="common">Giant reed</name>
    <name type="synonym">Donax arundinaceus</name>
    <dbReference type="NCBI Taxonomy" id="35708"/>
    <lineage>
        <taxon>Eukaryota</taxon>
        <taxon>Viridiplantae</taxon>
        <taxon>Streptophyta</taxon>
        <taxon>Embryophyta</taxon>
        <taxon>Tracheophyta</taxon>
        <taxon>Spermatophyta</taxon>
        <taxon>Magnoliopsida</taxon>
        <taxon>Liliopsida</taxon>
        <taxon>Poales</taxon>
        <taxon>Poaceae</taxon>
        <taxon>PACMAD clade</taxon>
        <taxon>Arundinoideae</taxon>
        <taxon>Arundineae</taxon>
        <taxon>Arundo</taxon>
    </lineage>
</organism>
<dbReference type="EMBL" id="GBRH01201459">
    <property type="protein sequence ID" value="JAD96436.1"/>
    <property type="molecule type" value="Transcribed_RNA"/>
</dbReference>
<protein>
    <submittedName>
        <fullName evidence="2">Uncharacterized protein</fullName>
    </submittedName>
</protein>
<reference evidence="2" key="1">
    <citation type="submission" date="2014-09" db="EMBL/GenBank/DDBJ databases">
        <authorList>
            <person name="Magalhaes I.L.F."/>
            <person name="Oliveira U."/>
            <person name="Santos F.R."/>
            <person name="Vidigal T.H.D.A."/>
            <person name="Brescovit A.D."/>
            <person name="Santos A.J."/>
        </authorList>
    </citation>
    <scope>NUCLEOTIDE SEQUENCE</scope>
    <source>
        <tissue evidence="2">Shoot tissue taken approximately 20 cm above the soil surface</tissue>
    </source>
</reference>